<evidence type="ECO:0000256" key="3">
    <source>
        <dbReference type="ARBA" id="ARBA00007275"/>
    </source>
</evidence>
<dbReference type="InterPro" id="IPR015797">
    <property type="entry name" value="NUDIX_hydrolase-like_dom_sf"/>
</dbReference>
<evidence type="ECO:0000256" key="4">
    <source>
        <dbReference type="ARBA" id="ARBA00011738"/>
    </source>
</evidence>
<dbReference type="PROSITE" id="PS51462">
    <property type="entry name" value="NUDIX"/>
    <property type="match status" value="1"/>
</dbReference>
<feature type="domain" description="Nudix hydrolase" evidence="9">
    <location>
        <begin position="55"/>
        <end position="194"/>
    </location>
</feature>
<evidence type="ECO:0000256" key="1">
    <source>
        <dbReference type="ARBA" id="ARBA00000847"/>
    </source>
</evidence>
<comment type="catalytic activity">
    <reaction evidence="1">
        <text>GDP-alpha-D-mannose + H2O = alpha-D-mannose 1-phosphate + GMP + 2 H(+)</text>
        <dbReference type="Rhea" id="RHEA:27978"/>
        <dbReference type="ChEBI" id="CHEBI:15377"/>
        <dbReference type="ChEBI" id="CHEBI:15378"/>
        <dbReference type="ChEBI" id="CHEBI:57527"/>
        <dbReference type="ChEBI" id="CHEBI:58115"/>
        <dbReference type="ChEBI" id="CHEBI:58409"/>
    </reaction>
</comment>
<dbReference type="Pfam" id="PF00293">
    <property type="entry name" value="NUDIX"/>
    <property type="match status" value="1"/>
</dbReference>
<evidence type="ECO:0000256" key="7">
    <source>
        <dbReference type="ARBA" id="ARBA00032162"/>
    </source>
</evidence>
<dbReference type="SUPFAM" id="SSF55811">
    <property type="entry name" value="Nudix"/>
    <property type="match status" value="1"/>
</dbReference>
<comment type="cofactor">
    <cofactor evidence="2">
        <name>Mg(2+)</name>
        <dbReference type="ChEBI" id="CHEBI:18420"/>
    </cofactor>
</comment>
<dbReference type="GO" id="GO:0016787">
    <property type="term" value="F:hydrolase activity"/>
    <property type="evidence" value="ECO:0007669"/>
    <property type="project" value="UniProtKB-KW"/>
</dbReference>
<dbReference type="RefSeq" id="WP_213756262.1">
    <property type="nucleotide sequence ID" value="NZ_JAHCQH010000018.1"/>
</dbReference>
<evidence type="ECO:0000313" key="10">
    <source>
        <dbReference type="EMBL" id="MBS9478347.1"/>
    </source>
</evidence>
<reference evidence="10" key="1">
    <citation type="submission" date="2021-05" db="EMBL/GenBank/DDBJ databases">
        <authorList>
            <person name="Sun Q."/>
            <person name="Inoue M."/>
        </authorList>
    </citation>
    <scope>NUCLEOTIDE SEQUENCE</scope>
    <source>
        <strain evidence="10">VKM B-3255</strain>
    </source>
</reference>
<dbReference type="PANTHER" id="PTHR11839">
    <property type="entry name" value="UDP/ADP-SUGAR PYROPHOSPHATASE"/>
    <property type="match status" value="1"/>
</dbReference>
<evidence type="ECO:0000259" key="9">
    <source>
        <dbReference type="PROSITE" id="PS51462"/>
    </source>
</evidence>
<comment type="similarity">
    <text evidence="3">Belongs to the Nudix hydrolase family. NudK subfamily.</text>
</comment>
<keyword evidence="6 10" id="KW-0378">Hydrolase</keyword>
<evidence type="ECO:0000256" key="8">
    <source>
        <dbReference type="ARBA" id="ARBA00032272"/>
    </source>
</evidence>
<dbReference type="Proteomes" id="UP001166585">
    <property type="component" value="Unassembled WGS sequence"/>
</dbReference>
<evidence type="ECO:0000256" key="2">
    <source>
        <dbReference type="ARBA" id="ARBA00001946"/>
    </source>
</evidence>
<evidence type="ECO:0000256" key="5">
    <source>
        <dbReference type="ARBA" id="ARBA00016377"/>
    </source>
</evidence>
<name>A0ABS5RDB2_9HYPH</name>
<dbReference type="PANTHER" id="PTHR11839:SF18">
    <property type="entry name" value="NUDIX HYDROLASE DOMAIN-CONTAINING PROTEIN"/>
    <property type="match status" value="1"/>
</dbReference>
<dbReference type="NCBIfam" id="TIGR00052">
    <property type="entry name" value="nudix-type nucleoside diphosphatase, YffH/AdpP family"/>
    <property type="match status" value="1"/>
</dbReference>
<sequence length="211" mass="23065">MPERAKVGVLADRPMEVVSEAPLLLGDGFRPYERHIVTVAGTGGAPLRQQRDIIRVGPVVATLAYDPEAGLFVLIRQFRIAAHLATGRGDIVELAAGLMEPGESPEEAAARECREEIGITPRKLLPMFSFLPSPGVSDEYAHVFLALVDSTKVPAEAGEPDETEHTRPILVPVDEALVILDRPEPPIENAFVLLALHWFARNRAHVSKIIY</sequence>
<comment type="caution">
    <text evidence="10">The sequence shown here is derived from an EMBL/GenBank/DDBJ whole genome shotgun (WGS) entry which is preliminary data.</text>
</comment>
<organism evidence="10 11">
    <name type="scientific">Ancylobacter radicis</name>
    <dbReference type="NCBI Taxonomy" id="2836179"/>
    <lineage>
        <taxon>Bacteria</taxon>
        <taxon>Pseudomonadati</taxon>
        <taxon>Pseudomonadota</taxon>
        <taxon>Alphaproteobacteria</taxon>
        <taxon>Hyphomicrobiales</taxon>
        <taxon>Xanthobacteraceae</taxon>
        <taxon>Ancylobacter</taxon>
    </lineage>
</organism>
<dbReference type="InterPro" id="IPR004385">
    <property type="entry name" value="NDP_pyrophosphatase"/>
</dbReference>
<evidence type="ECO:0000313" key="11">
    <source>
        <dbReference type="Proteomes" id="UP001166585"/>
    </source>
</evidence>
<dbReference type="Gene3D" id="3.90.79.10">
    <property type="entry name" value="Nucleoside Triphosphate Pyrophosphohydrolase"/>
    <property type="match status" value="1"/>
</dbReference>
<keyword evidence="11" id="KW-1185">Reference proteome</keyword>
<dbReference type="InterPro" id="IPR000086">
    <property type="entry name" value="NUDIX_hydrolase_dom"/>
</dbReference>
<dbReference type="EMBL" id="JAHCQH010000018">
    <property type="protein sequence ID" value="MBS9478347.1"/>
    <property type="molecule type" value="Genomic_DNA"/>
</dbReference>
<protein>
    <recommendedName>
        <fullName evidence="5">GDP-mannose pyrophosphatase</fullName>
    </recommendedName>
    <alternativeName>
        <fullName evidence="7">GDP-mannose hydrolase</fullName>
    </alternativeName>
    <alternativeName>
        <fullName evidence="8">GDPMK</fullName>
    </alternativeName>
</protein>
<proteinExistence type="inferred from homology"/>
<accession>A0ABS5RDB2</accession>
<evidence type="ECO:0000256" key="6">
    <source>
        <dbReference type="ARBA" id="ARBA00022801"/>
    </source>
</evidence>
<comment type="subunit">
    <text evidence="4">Homodimer.</text>
</comment>
<gene>
    <name evidence="10" type="ORF">KIP89_14630</name>
</gene>